<dbReference type="RefSeq" id="WP_184533576.1">
    <property type="nucleotide sequence ID" value="NZ_JACHJW010000001.1"/>
</dbReference>
<protein>
    <submittedName>
        <fullName evidence="1">Putative damage-inducible protein DinB</fullName>
    </submittedName>
</protein>
<dbReference type="InterPro" id="IPR007061">
    <property type="entry name" value="MST-like"/>
</dbReference>
<dbReference type="AlphaFoldDB" id="A0A7W7SML2"/>
<evidence type="ECO:0000313" key="1">
    <source>
        <dbReference type="EMBL" id="MBB4957519.1"/>
    </source>
</evidence>
<reference evidence="1 2" key="1">
    <citation type="submission" date="2020-08" db="EMBL/GenBank/DDBJ databases">
        <title>Sequencing the genomes of 1000 actinobacteria strains.</title>
        <authorList>
            <person name="Klenk H.-P."/>
        </authorList>
    </citation>
    <scope>NUCLEOTIDE SEQUENCE [LARGE SCALE GENOMIC DNA]</scope>
    <source>
        <strain evidence="1 2">DSM 45886</strain>
    </source>
</reference>
<dbReference type="SUPFAM" id="SSF109854">
    <property type="entry name" value="DinB/YfiT-like putative metalloenzymes"/>
    <property type="match status" value="1"/>
</dbReference>
<sequence>MTWTAPQVDRVTEPYLGDERIMLEGWLDYHRQTLLLKCAGLTAEQLKIASVEPSGMTLLGLLRHLTEVERWWFRQCFAGQQLDDVYCSETNVDGDFDDVAEADAEANFVAFHTELDACRAAVAGRGLDETFLRRRPDGTSNEMSLRWVYIHMIEEYARHNGHADLIRERIDGVTGD</sequence>
<dbReference type="Gene3D" id="1.20.120.450">
    <property type="entry name" value="dinb family like domain"/>
    <property type="match status" value="1"/>
</dbReference>
<accession>A0A7W7SML2</accession>
<proteinExistence type="predicted"/>
<dbReference type="Pfam" id="PF04978">
    <property type="entry name" value="MST"/>
    <property type="match status" value="1"/>
</dbReference>
<organism evidence="1 2">
    <name type="scientific">Micromonospora polyrhachis</name>
    <dbReference type="NCBI Taxonomy" id="1282883"/>
    <lineage>
        <taxon>Bacteria</taxon>
        <taxon>Bacillati</taxon>
        <taxon>Actinomycetota</taxon>
        <taxon>Actinomycetes</taxon>
        <taxon>Micromonosporales</taxon>
        <taxon>Micromonosporaceae</taxon>
        <taxon>Micromonospora</taxon>
    </lineage>
</organism>
<keyword evidence="2" id="KW-1185">Reference proteome</keyword>
<name>A0A7W7SML2_9ACTN</name>
<gene>
    <name evidence="1" type="ORF">FHR38_001252</name>
</gene>
<evidence type="ECO:0000313" key="2">
    <source>
        <dbReference type="Proteomes" id="UP000578819"/>
    </source>
</evidence>
<dbReference type="InterPro" id="IPR034660">
    <property type="entry name" value="DinB/YfiT-like"/>
</dbReference>
<dbReference type="EMBL" id="JACHJW010000001">
    <property type="protein sequence ID" value="MBB4957519.1"/>
    <property type="molecule type" value="Genomic_DNA"/>
</dbReference>
<comment type="caution">
    <text evidence="1">The sequence shown here is derived from an EMBL/GenBank/DDBJ whole genome shotgun (WGS) entry which is preliminary data.</text>
</comment>
<dbReference type="Proteomes" id="UP000578819">
    <property type="component" value="Unassembled WGS sequence"/>
</dbReference>